<comment type="caution">
    <text evidence="1">The sequence shown here is derived from an EMBL/GenBank/DDBJ whole genome shotgun (WGS) entry which is preliminary data.</text>
</comment>
<organism evidence="1 2">
    <name type="scientific">Paenibacillus macerans</name>
    <name type="common">Bacillus macerans</name>
    <dbReference type="NCBI Taxonomy" id="44252"/>
    <lineage>
        <taxon>Bacteria</taxon>
        <taxon>Bacillati</taxon>
        <taxon>Bacillota</taxon>
        <taxon>Bacilli</taxon>
        <taxon>Bacillales</taxon>
        <taxon>Paenibacillaceae</taxon>
        <taxon>Paenibacillus</taxon>
    </lineage>
</organism>
<dbReference type="Proteomes" id="UP000442469">
    <property type="component" value="Unassembled WGS sequence"/>
</dbReference>
<sequence>MEKLERIIDELEHGLVFTIFFIEAEGHEKCYDLWFVKEDNTYYLQEIYMENGTPDEVGETFSYHKAVIIRKLTEFAECKQFVIREWNS</sequence>
<dbReference type="EMBL" id="WNZZ01000022">
    <property type="protein sequence ID" value="MUG25194.1"/>
    <property type="molecule type" value="Genomic_DNA"/>
</dbReference>
<gene>
    <name evidence="1" type="ORF">GNQ08_22770</name>
</gene>
<accession>A0A6N8EZR3</accession>
<evidence type="ECO:0000313" key="1">
    <source>
        <dbReference type="EMBL" id="MUG25194.1"/>
    </source>
</evidence>
<proteinExistence type="predicted"/>
<dbReference type="RefSeq" id="WP_155620899.1">
    <property type="nucleotide sequence ID" value="NZ_BOSD01000013.1"/>
</dbReference>
<evidence type="ECO:0000313" key="2">
    <source>
        <dbReference type="Proteomes" id="UP000442469"/>
    </source>
</evidence>
<protein>
    <submittedName>
        <fullName evidence="1">Uncharacterized protein</fullName>
    </submittedName>
</protein>
<reference evidence="1 2" key="1">
    <citation type="submission" date="2019-11" db="EMBL/GenBank/DDBJ databases">
        <title>Draft genome sequences of five Paenibacillus species of dairy origin.</title>
        <authorList>
            <person name="Olajide A.M."/>
            <person name="Chen S."/>
            <person name="Lapointe G."/>
        </authorList>
    </citation>
    <scope>NUCLEOTIDE SEQUENCE [LARGE SCALE GENOMIC DNA]</scope>
    <source>
        <strain evidence="1 2">3CT49</strain>
    </source>
</reference>
<dbReference type="AlphaFoldDB" id="A0A6N8EZR3"/>
<name>A0A6N8EZR3_PAEMA</name>